<reference evidence="1 2" key="1">
    <citation type="journal article" date="2018" name="Sci. Rep.">
        <title>Genomic signatures of local adaptation to the degree of environmental predictability in rotifers.</title>
        <authorList>
            <person name="Franch-Gras L."/>
            <person name="Hahn C."/>
            <person name="Garcia-Roger E.M."/>
            <person name="Carmona M.J."/>
            <person name="Serra M."/>
            <person name="Gomez A."/>
        </authorList>
    </citation>
    <scope>NUCLEOTIDE SEQUENCE [LARGE SCALE GENOMIC DNA]</scope>
    <source>
        <strain evidence="1">HYR1</strain>
    </source>
</reference>
<name>A0A3M7Q6H5_BRAPC</name>
<dbReference type="AlphaFoldDB" id="A0A3M7Q6H5"/>
<evidence type="ECO:0000313" key="1">
    <source>
        <dbReference type="EMBL" id="RNA06953.1"/>
    </source>
</evidence>
<proteinExistence type="predicted"/>
<accession>A0A3M7Q6H5</accession>
<comment type="caution">
    <text evidence="1">The sequence shown here is derived from an EMBL/GenBank/DDBJ whole genome shotgun (WGS) entry which is preliminary data.</text>
</comment>
<keyword evidence="2" id="KW-1185">Reference proteome</keyword>
<organism evidence="1 2">
    <name type="scientific">Brachionus plicatilis</name>
    <name type="common">Marine rotifer</name>
    <name type="synonym">Brachionus muelleri</name>
    <dbReference type="NCBI Taxonomy" id="10195"/>
    <lineage>
        <taxon>Eukaryota</taxon>
        <taxon>Metazoa</taxon>
        <taxon>Spiralia</taxon>
        <taxon>Gnathifera</taxon>
        <taxon>Rotifera</taxon>
        <taxon>Eurotatoria</taxon>
        <taxon>Monogononta</taxon>
        <taxon>Pseudotrocha</taxon>
        <taxon>Ploima</taxon>
        <taxon>Brachionidae</taxon>
        <taxon>Brachionus</taxon>
    </lineage>
</organism>
<dbReference type="EMBL" id="REGN01007217">
    <property type="protein sequence ID" value="RNA06953.1"/>
    <property type="molecule type" value="Genomic_DNA"/>
</dbReference>
<dbReference type="Proteomes" id="UP000276133">
    <property type="component" value="Unassembled WGS sequence"/>
</dbReference>
<evidence type="ECO:0000313" key="2">
    <source>
        <dbReference type="Proteomes" id="UP000276133"/>
    </source>
</evidence>
<gene>
    <name evidence="1" type="ORF">BpHYR1_048531</name>
</gene>
<sequence>MAQHDIMISSITNEARAEQHLRELIEDKLQAYQLAVDIVWLNVHRSPSSVNTTYGFLRLSDSSQHQRIVELLNGVNHRNHQLNVKINPISTPSSRTKV</sequence>
<dbReference type="CDD" id="cd00590">
    <property type="entry name" value="RRM_SF"/>
    <property type="match status" value="1"/>
</dbReference>
<protein>
    <recommendedName>
        <fullName evidence="3">RNA-binding protein</fullName>
    </recommendedName>
</protein>
<evidence type="ECO:0008006" key="3">
    <source>
        <dbReference type="Google" id="ProtNLM"/>
    </source>
</evidence>